<evidence type="ECO:0000313" key="5">
    <source>
        <dbReference type="Proteomes" id="UP000183832"/>
    </source>
</evidence>
<evidence type="ECO:0000259" key="3">
    <source>
        <dbReference type="SMART" id="SM00703"/>
    </source>
</evidence>
<feature type="signal peptide" evidence="2">
    <location>
        <begin position="1"/>
        <end position="34"/>
    </location>
</feature>
<dbReference type="GO" id="GO:0016747">
    <property type="term" value="F:acyltransferase activity, transferring groups other than amino-acyl groups"/>
    <property type="evidence" value="ECO:0007669"/>
    <property type="project" value="InterPro"/>
</dbReference>
<keyword evidence="1" id="KW-0472">Membrane</keyword>
<feature type="chain" id="PRO_5012430249" evidence="2">
    <location>
        <begin position="35"/>
        <end position="553"/>
    </location>
</feature>
<feature type="transmembrane region" description="Helical" evidence="1">
    <location>
        <begin position="294"/>
        <end position="316"/>
    </location>
</feature>
<proteinExistence type="predicted"/>
<protein>
    <submittedName>
        <fullName evidence="4">CLUMA_CG019121, isoform A</fullName>
    </submittedName>
</protein>
<dbReference type="Pfam" id="PF01757">
    <property type="entry name" value="Acyl_transf_3"/>
    <property type="match status" value="1"/>
</dbReference>
<feature type="domain" description="Nose resistant-to-fluoxetine protein N-terminal" evidence="3">
    <location>
        <begin position="40"/>
        <end position="180"/>
    </location>
</feature>
<dbReference type="Pfam" id="PF20146">
    <property type="entry name" value="NRF"/>
    <property type="match status" value="1"/>
</dbReference>
<keyword evidence="1" id="KW-1133">Transmembrane helix</keyword>
<dbReference type="SMART" id="SM00703">
    <property type="entry name" value="NRF"/>
    <property type="match status" value="1"/>
</dbReference>
<evidence type="ECO:0000256" key="1">
    <source>
        <dbReference type="SAM" id="Phobius"/>
    </source>
</evidence>
<keyword evidence="5" id="KW-1185">Reference proteome</keyword>
<keyword evidence="2" id="KW-0732">Signal</keyword>
<dbReference type="PANTHER" id="PTHR11161:SF0">
    <property type="entry name" value="O-ACYLTRANSFERASE LIKE PROTEIN"/>
    <property type="match status" value="1"/>
</dbReference>
<name>A0A1J1J4I8_9DIPT</name>
<feature type="transmembrane region" description="Helical" evidence="1">
    <location>
        <begin position="513"/>
        <end position="534"/>
    </location>
</feature>
<evidence type="ECO:0000313" key="4">
    <source>
        <dbReference type="EMBL" id="CRL06390.1"/>
    </source>
</evidence>
<feature type="transmembrane region" description="Helical" evidence="1">
    <location>
        <begin position="190"/>
        <end position="212"/>
    </location>
</feature>
<dbReference type="InterPro" id="IPR052728">
    <property type="entry name" value="O2_lipid_transport_reg"/>
</dbReference>
<feature type="transmembrane region" description="Helical" evidence="1">
    <location>
        <begin position="483"/>
        <end position="501"/>
    </location>
</feature>
<dbReference type="AlphaFoldDB" id="A0A1J1J4I8"/>
<dbReference type="InterPro" id="IPR002656">
    <property type="entry name" value="Acyl_transf_3_dom"/>
</dbReference>
<dbReference type="EMBL" id="CVRI01000066">
    <property type="protein sequence ID" value="CRL06390.1"/>
    <property type="molecule type" value="Genomic_DNA"/>
</dbReference>
<feature type="transmembrane region" description="Helical" evidence="1">
    <location>
        <begin position="448"/>
        <end position="471"/>
    </location>
</feature>
<accession>A0A1J1J4I8</accession>
<dbReference type="OrthoDB" id="118951at2759"/>
<evidence type="ECO:0000256" key="2">
    <source>
        <dbReference type="SAM" id="SignalP"/>
    </source>
</evidence>
<dbReference type="PANTHER" id="PTHR11161">
    <property type="entry name" value="O-ACYLTRANSFERASE"/>
    <property type="match status" value="1"/>
</dbReference>
<dbReference type="Proteomes" id="UP000183832">
    <property type="component" value="Unassembled WGS sequence"/>
</dbReference>
<feature type="transmembrane region" description="Helical" evidence="1">
    <location>
        <begin position="232"/>
        <end position="253"/>
    </location>
</feature>
<feature type="transmembrane region" description="Helical" evidence="1">
    <location>
        <begin position="323"/>
        <end position="345"/>
    </location>
</feature>
<dbReference type="InterPro" id="IPR006621">
    <property type="entry name" value="Nose-resist-to-fluoxetine_N"/>
</dbReference>
<feature type="transmembrane region" description="Helical" evidence="1">
    <location>
        <begin position="365"/>
        <end position="388"/>
    </location>
</feature>
<sequence length="553" mass="63903">MMRSWTRLSSEAMLKIFLAIFLLNILNCDHKVESAFEDLSSTCKNQFIFFNDALLARRDWALKMFDTWGKFQHSVLDGNVNNFGDYDLCRSFVHESPVTSIGTVNGEYCLVSYIGAEEDIEPFDINFDWKELGSLARSQNLYLTTGICLPKSCTKKDVDEIANIVFSNANLNVTSVSCESKPYLRFSNRLLAVFIFIGLLITVIASTVYELFMIHRDSEGKFNLIKIYLHRFLRYTPVLLFLVLFFMSFMQLLGSGPIFERTLEDWLPNCYNYWWSTLLHIATYTNIDNLCLNWTWYLSADFQLFLVSPILIYPAWRWKWKIFAVAFPIAMLSFLIYIFVVSITYEFLVFVGPLQSQGQFDYDRLLYYPTHARAGPWIIGMALGFIMYQLKGIKPHINKYLATFLWVASFSLLTVVVLGYFPFQQADEYFTINKIVNASYNAFYRSGWALSLAWIIFACHNGYGGIINWFLSLPQFQPLARMSLSVYLSHRIFQIISVATIRQPIYLSPFNLLHVYFGDVIMSLIVGIAVYLCIEAPFAVLEARLSGDDTKKN</sequence>
<reference evidence="4 5" key="1">
    <citation type="submission" date="2015-04" db="EMBL/GenBank/DDBJ databases">
        <authorList>
            <person name="Syromyatnikov M.Y."/>
            <person name="Popov V.N."/>
        </authorList>
    </citation>
    <scope>NUCLEOTIDE SEQUENCE [LARGE SCALE GENOMIC DNA]</scope>
</reference>
<organism evidence="4 5">
    <name type="scientific">Clunio marinus</name>
    <dbReference type="NCBI Taxonomy" id="568069"/>
    <lineage>
        <taxon>Eukaryota</taxon>
        <taxon>Metazoa</taxon>
        <taxon>Ecdysozoa</taxon>
        <taxon>Arthropoda</taxon>
        <taxon>Hexapoda</taxon>
        <taxon>Insecta</taxon>
        <taxon>Pterygota</taxon>
        <taxon>Neoptera</taxon>
        <taxon>Endopterygota</taxon>
        <taxon>Diptera</taxon>
        <taxon>Nematocera</taxon>
        <taxon>Chironomoidea</taxon>
        <taxon>Chironomidae</taxon>
        <taxon>Clunio</taxon>
    </lineage>
</organism>
<keyword evidence="1" id="KW-0812">Transmembrane</keyword>
<feature type="transmembrane region" description="Helical" evidence="1">
    <location>
        <begin position="400"/>
        <end position="421"/>
    </location>
</feature>
<gene>
    <name evidence="4" type="ORF">CLUMA_CG019121</name>
</gene>